<dbReference type="PANTHER" id="PTHR42852">
    <property type="entry name" value="THIOL:DISULFIDE INTERCHANGE PROTEIN DSBE"/>
    <property type="match status" value="1"/>
</dbReference>
<sequence>MNSQYVKMVVLGAAVAAFVAVQLAPWDLSEKEGVAEAVVDLQGEWVDRPAPDFQLPNVDTGQQMSLSDFRGKVIFLNFWASFCEPCRREMPSMENLVRQYKNRGLEMVAVSLDPEQQDINKFMNEFLPGQRSAMTVLWDAAGQSSQAYGTEFIPETYIIDRQGRIVARFVNEYDWTRPEAKQLIEALL</sequence>
<accession>A0A5B8XYC2</accession>
<dbReference type="InterPro" id="IPR036249">
    <property type="entry name" value="Thioredoxin-like_sf"/>
</dbReference>
<gene>
    <name evidence="2" type="ORF">FIV42_02725</name>
</gene>
<organism evidence="2 3">
    <name type="scientific">Persicimonas caeni</name>
    <dbReference type="NCBI Taxonomy" id="2292766"/>
    <lineage>
        <taxon>Bacteria</taxon>
        <taxon>Deltaproteobacteria</taxon>
        <taxon>Bradymonadales</taxon>
        <taxon>Bradymonadaceae</taxon>
        <taxon>Persicimonas</taxon>
    </lineage>
</organism>
<dbReference type="Gene3D" id="3.40.30.10">
    <property type="entry name" value="Glutaredoxin"/>
    <property type="match status" value="1"/>
</dbReference>
<dbReference type="Proteomes" id="UP000315995">
    <property type="component" value="Chromosome"/>
</dbReference>
<evidence type="ECO:0000313" key="2">
    <source>
        <dbReference type="EMBL" id="QDG49691.1"/>
    </source>
</evidence>
<dbReference type="InterPro" id="IPR013766">
    <property type="entry name" value="Thioredoxin_domain"/>
</dbReference>
<dbReference type="InterPro" id="IPR017937">
    <property type="entry name" value="Thioredoxin_CS"/>
</dbReference>
<dbReference type="PROSITE" id="PS51352">
    <property type="entry name" value="THIOREDOXIN_2"/>
    <property type="match status" value="1"/>
</dbReference>
<dbReference type="InterPro" id="IPR000866">
    <property type="entry name" value="AhpC/TSA"/>
</dbReference>
<dbReference type="AlphaFoldDB" id="A0A4Y6PN10"/>
<dbReference type="PROSITE" id="PS00194">
    <property type="entry name" value="THIOREDOXIN_1"/>
    <property type="match status" value="1"/>
</dbReference>
<dbReference type="CDD" id="cd02966">
    <property type="entry name" value="TlpA_like_family"/>
    <property type="match status" value="1"/>
</dbReference>
<dbReference type="RefSeq" id="WP_141196188.1">
    <property type="nucleotide sequence ID" value="NZ_CP041186.1"/>
</dbReference>
<keyword evidence="3" id="KW-1185">Reference proteome</keyword>
<accession>A0A4Y6PN10</accession>
<dbReference type="GO" id="GO:0016491">
    <property type="term" value="F:oxidoreductase activity"/>
    <property type="evidence" value="ECO:0007669"/>
    <property type="project" value="InterPro"/>
</dbReference>
<protein>
    <submittedName>
        <fullName evidence="2">TlpA family protein disulfide reductase</fullName>
    </submittedName>
</protein>
<name>A0A4Y6PN10_PERCE</name>
<feature type="domain" description="Thioredoxin" evidence="1">
    <location>
        <begin position="44"/>
        <end position="188"/>
    </location>
</feature>
<dbReference type="Pfam" id="PF00578">
    <property type="entry name" value="AhpC-TSA"/>
    <property type="match status" value="1"/>
</dbReference>
<evidence type="ECO:0000259" key="1">
    <source>
        <dbReference type="PROSITE" id="PS51352"/>
    </source>
</evidence>
<reference evidence="2 3" key="1">
    <citation type="submission" date="2019-06" db="EMBL/GenBank/DDBJ databases">
        <title>Persicimonas caeni gen. nov., sp. nov., a predatory bacterium isolated from solar saltern.</title>
        <authorList>
            <person name="Wang S."/>
        </authorList>
    </citation>
    <scope>NUCLEOTIDE SEQUENCE [LARGE SCALE GENOMIC DNA]</scope>
    <source>
        <strain evidence="2 3">YN101</strain>
    </source>
</reference>
<dbReference type="SUPFAM" id="SSF52833">
    <property type="entry name" value="Thioredoxin-like"/>
    <property type="match status" value="1"/>
</dbReference>
<dbReference type="OrthoDB" id="9813820at2"/>
<evidence type="ECO:0000313" key="3">
    <source>
        <dbReference type="Proteomes" id="UP000315995"/>
    </source>
</evidence>
<dbReference type="GO" id="GO:0016209">
    <property type="term" value="F:antioxidant activity"/>
    <property type="evidence" value="ECO:0007669"/>
    <property type="project" value="InterPro"/>
</dbReference>
<proteinExistence type="predicted"/>
<dbReference type="InterPro" id="IPR050553">
    <property type="entry name" value="Thioredoxin_ResA/DsbE_sf"/>
</dbReference>
<dbReference type="EMBL" id="CP041186">
    <property type="protein sequence ID" value="QDG49691.1"/>
    <property type="molecule type" value="Genomic_DNA"/>
</dbReference>
<dbReference type="PANTHER" id="PTHR42852:SF18">
    <property type="entry name" value="CHROMOSOME UNDETERMINED SCAFFOLD_47, WHOLE GENOME SHOTGUN SEQUENCE"/>
    <property type="match status" value="1"/>
</dbReference>